<dbReference type="AlphaFoldDB" id="A0A0C9Z2D8"/>
<reference evidence="2" key="2">
    <citation type="submission" date="2015-01" db="EMBL/GenBank/DDBJ databases">
        <title>Evolutionary Origins and Diversification of the Mycorrhizal Mutualists.</title>
        <authorList>
            <consortium name="DOE Joint Genome Institute"/>
            <consortium name="Mycorrhizal Genomics Consortium"/>
            <person name="Kohler A."/>
            <person name="Kuo A."/>
            <person name="Nagy L.G."/>
            <person name="Floudas D."/>
            <person name="Copeland A."/>
            <person name="Barry K.W."/>
            <person name="Cichocki N."/>
            <person name="Veneault-Fourrey C."/>
            <person name="LaButti K."/>
            <person name="Lindquist E.A."/>
            <person name="Lipzen A."/>
            <person name="Lundell T."/>
            <person name="Morin E."/>
            <person name="Murat C."/>
            <person name="Riley R."/>
            <person name="Ohm R."/>
            <person name="Sun H."/>
            <person name="Tunlid A."/>
            <person name="Henrissat B."/>
            <person name="Grigoriev I.V."/>
            <person name="Hibbett D.S."/>
            <person name="Martin F."/>
        </authorList>
    </citation>
    <scope>NUCLEOTIDE SEQUENCE [LARGE SCALE GENOMIC DNA]</scope>
    <source>
        <strain evidence="2">441</strain>
    </source>
</reference>
<dbReference type="HOGENOM" id="CLU_039070_5_0_1"/>
<accession>A0A0C9Z2D8</accession>
<reference evidence="1 2" key="1">
    <citation type="submission" date="2014-04" db="EMBL/GenBank/DDBJ databases">
        <authorList>
            <consortium name="DOE Joint Genome Institute"/>
            <person name="Kuo A."/>
            <person name="Kohler A."/>
            <person name="Costa M.D."/>
            <person name="Nagy L.G."/>
            <person name="Floudas D."/>
            <person name="Copeland A."/>
            <person name="Barry K.W."/>
            <person name="Cichocki N."/>
            <person name="Veneault-Fourrey C."/>
            <person name="LaButti K."/>
            <person name="Lindquist E.A."/>
            <person name="Lipzen A."/>
            <person name="Lundell T."/>
            <person name="Morin E."/>
            <person name="Murat C."/>
            <person name="Sun H."/>
            <person name="Tunlid A."/>
            <person name="Henrissat B."/>
            <person name="Grigoriev I.V."/>
            <person name="Hibbett D.S."/>
            <person name="Martin F."/>
            <person name="Nordberg H.P."/>
            <person name="Cantor M.N."/>
            <person name="Hua S.X."/>
        </authorList>
    </citation>
    <scope>NUCLEOTIDE SEQUENCE [LARGE SCALE GENOMIC DNA]</scope>
    <source>
        <strain evidence="1 2">441</strain>
    </source>
</reference>
<protein>
    <submittedName>
        <fullName evidence="1">Uncharacterized protein</fullName>
    </submittedName>
</protein>
<sequence>MDPTVVLDGNGNIKLWYLPGAIDHIYQKDVWDSLNVLRAPLEESLKKSRTHGWRNDQLLFRETADIIGSIDLSPGWYQQGHGPPNFHPEVSRLLKSGWDGNGVRQWVDQMSECHSLLSGMLAVIHPWMYAAGREALICLDLEAK</sequence>
<keyword evidence="2" id="KW-1185">Reference proteome</keyword>
<organism evidence="1 2">
    <name type="scientific">Pisolithus microcarpus 441</name>
    <dbReference type="NCBI Taxonomy" id="765257"/>
    <lineage>
        <taxon>Eukaryota</taxon>
        <taxon>Fungi</taxon>
        <taxon>Dikarya</taxon>
        <taxon>Basidiomycota</taxon>
        <taxon>Agaricomycotina</taxon>
        <taxon>Agaricomycetes</taxon>
        <taxon>Agaricomycetidae</taxon>
        <taxon>Boletales</taxon>
        <taxon>Sclerodermatineae</taxon>
        <taxon>Pisolithaceae</taxon>
        <taxon>Pisolithus</taxon>
    </lineage>
</organism>
<gene>
    <name evidence="1" type="ORF">PISMIDRAFT_17451</name>
</gene>
<dbReference type="Proteomes" id="UP000054018">
    <property type="component" value="Unassembled WGS sequence"/>
</dbReference>
<dbReference type="STRING" id="765257.A0A0C9Z2D8"/>
<dbReference type="EMBL" id="KN833950">
    <property type="protein sequence ID" value="KIK14193.1"/>
    <property type="molecule type" value="Genomic_DNA"/>
</dbReference>
<evidence type="ECO:0000313" key="1">
    <source>
        <dbReference type="EMBL" id="KIK14193.1"/>
    </source>
</evidence>
<evidence type="ECO:0000313" key="2">
    <source>
        <dbReference type="Proteomes" id="UP000054018"/>
    </source>
</evidence>
<name>A0A0C9Z2D8_9AGAM</name>
<proteinExistence type="predicted"/>
<dbReference type="OrthoDB" id="2670483at2759"/>